<comment type="caution">
    <text evidence="3">The sequence shown here is derived from an EMBL/GenBank/DDBJ whole genome shotgun (WGS) entry which is preliminary data.</text>
</comment>
<dbReference type="RefSeq" id="WP_284350454.1">
    <property type="nucleotide sequence ID" value="NZ_BRXS01000004.1"/>
</dbReference>
<evidence type="ECO:0000256" key="1">
    <source>
        <dbReference type="SAM" id="Phobius"/>
    </source>
</evidence>
<evidence type="ECO:0000256" key="2">
    <source>
        <dbReference type="SAM" id="SignalP"/>
    </source>
</evidence>
<reference evidence="3" key="1">
    <citation type="submission" date="2022-08" db="EMBL/GenBank/DDBJ databases">
        <title>Draft genome sequencing of Roseisolibacter agri AW1220.</title>
        <authorList>
            <person name="Tobiishi Y."/>
            <person name="Tonouchi A."/>
        </authorList>
    </citation>
    <scope>NUCLEOTIDE SEQUENCE</scope>
    <source>
        <strain evidence="3">AW1220</strain>
    </source>
</reference>
<name>A0AA37QAA3_9BACT</name>
<dbReference type="EMBL" id="BRXS01000004">
    <property type="protein sequence ID" value="GLC25981.1"/>
    <property type="molecule type" value="Genomic_DNA"/>
</dbReference>
<dbReference type="Pfam" id="PF18979">
    <property type="entry name" value="DUF5715"/>
    <property type="match status" value="1"/>
</dbReference>
<evidence type="ECO:0008006" key="5">
    <source>
        <dbReference type="Google" id="ProtNLM"/>
    </source>
</evidence>
<keyword evidence="1" id="KW-0472">Membrane</keyword>
<proteinExistence type="predicted"/>
<keyword evidence="2" id="KW-0732">Signal</keyword>
<keyword evidence="1" id="KW-1133">Transmembrane helix</keyword>
<dbReference type="InterPro" id="IPR043769">
    <property type="entry name" value="DUF5715"/>
</dbReference>
<evidence type="ECO:0000313" key="4">
    <source>
        <dbReference type="Proteomes" id="UP001161325"/>
    </source>
</evidence>
<feature type="transmembrane region" description="Helical" evidence="1">
    <location>
        <begin position="241"/>
        <end position="261"/>
    </location>
</feature>
<evidence type="ECO:0000313" key="3">
    <source>
        <dbReference type="EMBL" id="GLC25981.1"/>
    </source>
</evidence>
<keyword evidence="1" id="KW-0812">Transmembrane</keyword>
<feature type="signal peptide" evidence="2">
    <location>
        <begin position="1"/>
        <end position="28"/>
    </location>
</feature>
<accession>A0AA37QAA3</accession>
<protein>
    <recommendedName>
        <fullName evidence="5">Secreted protein</fullName>
    </recommendedName>
</protein>
<feature type="chain" id="PRO_5041319458" description="Secreted protein" evidence="2">
    <location>
        <begin position="29"/>
        <end position="285"/>
    </location>
</feature>
<organism evidence="3 4">
    <name type="scientific">Roseisolibacter agri</name>
    <dbReference type="NCBI Taxonomy" id="2014610"/>
    <lineage>
        <taxon>Bacteria</taxon>
        <taxon>Pseudomonadati</taxon>
        <taxon>Gemmatimonadota</taxon>
        <taxon>Gemmatimonadia</taxon>
        <taxon>Gemmatimonadales</taxon>
        <taxon>Gemmatimonadaceae</taxon>
        <taxon>Roseisolibacter</taxon>
    </lineage>
</organism>
<gene>
    <name evidence="3" type="ORF">rosag_24940</name>
</gene>
<keyword evidence="4" id="KW-1185">Reference proteome</keyword>
<dbReference type="AlphaFoldDB" id="A0AA37QAA3"/>
<dbReference type="Proteomes" id="UP001161325">
    <property type="component" value="Unassembled WGS sequence"/>
</dbReference>
<sequence length="285" mass="29433">MTRTRRAGPALLLALALALALAPAVASANPTALGGSMASMVRQHRVAESEGLAFSRTEARVDRLVADGALEPVPGNADYIVLESVGHKVARPEVRLLVERLAAQYRAATGDPLVVTSLVRPLDEQPANAHRLSVHPAGIAMDLRVPANAESRRWLERTLLALERAGVLDVTREQRPPHYHVAVFPAAYRAYVAKLDAAKPAPAPARAEPEVHAPVTVAAVAPATVVAPATPEARFPASTGLGGALAAVLAAVLAGAMVVIVRWRGTRTSPVAGGGASPLGSLGGA</sequence>